<dbReference type="InterPro" id="IPR023158">
    <property type="entry name" value="YerB-like_sf"/>
</dbReference>
<dbReference type="RefSeq" id="WP_051532768.1">
    <property type="nucleotide sequence ID" value="NZ_FOGW01000005.1"/>
</dbReference>
<gene>
    <name evidence="4" type="ORF">SAMN02910429_00390</name>
</gene>
<dbReference type="Proteomes" id="UP000182471">
    <property type="component" value="Unassembled WGS sequence"/>
</dbReference>
<keyword evidence="1" id="KW-0732">Signal</keyword>
<name>A0A1H9PZS2_9FIRM</name>
<evidence type="ECO:0000313" key="4">
    <source>
        <dbReference type="EMBL" id="SER53684.1"/>
    </source>
</evidence>
<organism evidence="4 5">
    <name type="scientific">Lachnobacterium bovis</name>
    <dbReference type="NCBI Taxonomy" id="140626"/>
    <lineage>
        <taxon>Bacteria</taxon>
        <taxon>Bacillati</taxon>
        <taxon>Bacillota</taxon>
        <taxon>Clostridia</taxon>
        <taxon>Lachnospirales</taxon>
        <taxon>Lachnospiraceae</taxon>
        <taxon>Lachnobacterium</taxon>
    </lineage>
</organism>
<dbReference type="InterPro" id="IPR035328">
    <property type="entry name" value="DUF3048_C"/>
</dbReference>
<evidence type="ECO:0000256" key="1">
    <source>
        <dbReference type="SAM" id="SignalP"/>
    </source>
</evidence>
<proteinExistence type="predicted"/>
<dbReference type="AlphaFoldDB" id="A0A1H9PZS2"/>
<dbReference type="Pfam" id="PF11258">
    <property type="entry name" value="DUF3048"/>
    <property type="match status" value="1"/>
</dbReference>
<dbReference type="PROSITE" id="PS51257">
    <property type="entry name" value="PROKAR_LIPOPROTEIN"/>
    <property type="match status" value="1"/>
</dbReference>
<dbReference type="EMBL" id="FOGW01000005">
    <property type="protein sequence ID" value="SER53684.1"/>
    <property type="molecule type" value="Genomic_DNA"/>
</dbReference>
<dbReference type="Gene3D" id="3.50.90.10">
    <property type="entry name" value="YerB-like"/>
    <property type="match status" value="1"/>
</dbReference>
<dbReference type="OrthoDB" id="9779102at2"/>
<dbReference type="InterPro" id="IPR021416">
    <property type="entry name" value="DUF3048_N"/>
</dbReference>
<evidence type="ECO:0000313" key="5">
    <source>
        <dbReference type="Proteomes" id="UP000182471"/>
    </source>
</evidence>
<feature type="domain" description="DUF3048" evidence="3">
    <location>
        <begin position="228"/>
        <end position="338"/>
    </location>
</feature>
<feature type="domain" description="DUF3048" evidence="2">
    <location>
        <begin position="55"/>
        <end position="195"/>
    </location>
</feature>
<feature type="signal peptide" evidence="1">
    <location>
        <begin position="1"/>
        <end position="20"/>
    </location>
</feature>
<dbReference type="Pfam" id="PF17479">
    <property type="entry name" value="DUF3048_C"/>
    <property type="match status" value="1"/>
</dbReference>
<accession>A0A1H9PZS2</accession>
<reference evidence="5" key="1">
    <citation type="submission" date="2016-10" db="EMBL/GenBank/DDBJ databases">
        <authorList>
            <person name="Varghese N."/>
            <person name="Submissions S."/>
        </authorList>
    </citation>
    <scope>NUCLEOTIDE SEQUENCE [LARGE SCALE GENOMIC DNA]</scope>
    <source>
        <strain evidence="5">S1b</strain>
    </source>
</reference>
<evidence type="ECO:0000259" key="2">
    <source>
        <dbReference type="Pfam" id="PF11258"/>
    </source>
</evidence>
<evidence type="ECO:0000259" key="3">
    <source>
        <dbReference type="Pfam" id="PF17479"/>
    </source>
</evidence>
<evidence type="ECO:0008006" key="6">
    <source>
        <dbReference type="Google" id="ProtNLM"/>
    </source>
</evidence>
<protein>
    <recommendedName>
        <fullName evidence="6">DUF3048 domain-containing protein</fullName>
    </recommendedName>
</protein>
<keyword evidence="5" id="KW-1185">Reference proteome</keyword>
<feature type="chain" id="PRO_5039668863" description="DUF3048 domain-containing protein" evidence="1">
    <location>
        <begin position="21"/>
        <end position="362"/>
    </location>
</feature>
<sequence length="362" mass="41270">MIRKYAISLLIMAFCGSLLGGCKKEEEQKPAQIKVKDNSSNVEQNHKGKVQSFYTGEWIDKKIATKRPVAIMIENTHACLPQYGLSKGDIIYECPVEAGITRLMLIMQDYSNCNVIGNIRSARDYFVQYAKEQNAVFFHYGESRFAVDALNEIDNVDGIVGNQEKYFDSLPHKKAPHHIFTSTHNIEQAFKNLKYSNTLDKTATSYFKFAKSDNKVNLGNGKKVEYIKLYYSNAKPYFEYNKALKLYYRGEYKSSQIDALSDSTLAVKNIIIQECECSVRDKNDGSLKLETVGTGTGKYITNGHMIDINWKYDIGKNKTCYYDSTGKEITLNPGKTWVCISEKNKSKGNTFYTTKKEYESKK</sequence>
<dbReference type="SUPFAM" id="SSF159774">
    <property type="entry name" value="YerB-like"/>
    <property type="match status" value="1"/>
</dbReference>